<keyword evidence="4" id="KW-1185">Reference proteome</keyword>
<evidence type="ECO:0000313" key="4">
    <source>
        <dbReference type="Proteomes" id="UP000531251"/>
    </source>
</evidence>
<dbReference type="InterPro" id="IPR046505">
    <property type="entry name" value="DUF6683"/>
</dbReference>
<keyword evidence="2" id="KW-0732">Signal</keyword>
<dbReference type="EMBL" id="JAATJB010000015">
    <property type="protein sequence ID" value="NJB99454.1"/>
    <property type="molecule type" value="Genomic_DNA"/>
</dbReference>
<protein>
    <recommendedName>
        <fullName evidence="5">Secreted protein</fullName>
    </recommendedName>
</protein>
<feature type="signal peptide" evidence="2">
    <location>
        <begin position="1"/>
        <end position="22"/>
    </location>
</feature>
<sequence length="276" mass="29125">MASRLLISLGLAFVALPGVAQAQMISPMLYEGPRIALQDHADRFSNDARAPQAHARIAADPGMHRYAPSKARRMANLARFVSKTRAADPRGADDLQKLFAQGDFIEKIGALVAPQGLRIDNIADAYALWWITAWEAAHGDNDTPNRATLAAVRRQAASAIGATGEIAGASDAQKQELAEALWVQSALLDGAVEQAKQNPERMRAIGDAARKGAAQMGLDLDSFALTAHGFVPARVGHNQKRSGPAPMGYAGSYGALALAAGGVGMGGLLMIRQRRG</sequence>
<dbReference type="AlphaFoldDB" id="A0A7X6BDS8"/>
<keyword evidence="1" id="KW-0812">Transmembrane</keyword>
<name>A0A7X6BDS8_9SPHN</name>
<evidence type="ECO:0000256" key="2">
    <source>
        <dbReference type="SAM" id="SignalP"/>
    </source>
</evidence>
<keyword evidence="1" id="KW-0472">Membrane</keyword>
<gene>
    <name evidence="3" type="ORF">GGR89_003795</name>
</gene>
<reference evidence="3 4" key="1">
    <citation type="submission" date="2020-03" db="EMBL/GenBank/DDBJ databases">
        <title>Genomic Encyclopedia of Type Strains, Phase IV (KMG-IV): sequencing the most valuable type-strain genomes for metagenomic binning, comparative biology and taxonomic classification.</title>
        <authorList>
            <person name="Goeker M."/>
        </authorList>
    </citation>
    <scope>NUCLEOTIDE SEQUENCE [LARGE SCALE GENOMIC DNA]</scope>
    <source>
        <strain evidence="3 4">DSM 7225</strain>
    </source>
</reference>
<evidence type="ECO:0000256" key="1">
    <source>
        <dbReference type="SAM" id="Phobius"/>
    </source>
</evidence>
<dbReference type="RefSeq" id="WP_209092382.1">
    <property type="nucleotide sequence ID" value="NZ_BAAADY010000020.1"/>
</dbReference>
<proteinExistence type="predicted"/>
<dbReference type="Pfam" id="PF20388">
    <property type="entry name" value="DUF6683"/>
    <property type="match status" value="1"/>
</dbReference>
<feature type="transmembrane region" description="Helical" evidence="1">
    <location>
        <begin position="250"/>
        <end position="271"/>
    </location>
</feature>
<evidence type="ECO:0008006" key="5">
    <source>
        <dbReference type="Google" id="ProtNLM"/>
    </source>
</evidence>
<evidence type="ECO:0000313" key="3">
    <source>
        <dbReference type="EMBL" id="NJB99454.1"/>
    </source>
</evidence>
<dbReference type="Proteomes" id="UP000531251">
    <property type="component" value="Unassembled WGS sequence"/>
</dbReference>
<keyword evidence="1" id="KW-1133">Transmembrane helix</keyword>
<feature type="chain" id="PRO_5030860391" description="Secreted protein" evidence="2">
    <location>
        <begin position="23"/>
        <end position="276"/>
    </location>
</feature>
<accession>A0A7X6BDS8</accession>
<organism evidence="3 4">
    <name type="scientific">Sphingomonas trueperi</name>
    <dbReference type="NCBI Taxonomy" id="53317"/>
    <lineage>
        <taxon>Bacteria</taxon>
        <taxon>Pseudomonadati</taxon>
        <taxon>Pseudomonadota</taxon>
        <taxon>Alphaproteobacteria</taxon>
        <taxon>Sphingomonadales</taxon>
        <taxon>Sphingomonadaceae</taxon>
        <taxon>Sphingomonas</taxon>
    </lineage>
</organism>
<comment type="caution">
    <text evidence="3">The sequence shown here is derived from an EMBL/GenBank/DDBJ whole genome shotgun (WGS) entry which is preliminary data.</text>
</comment>